<dbReference type="EMBL" id="SRYB01000004">
    <property type="protein sequence ID" value="TGY79963.1"/>
    <property type="molecule type" value="Genomic_DNA"/>
</dbReference>
<organism evidence="1 2">
    <name type="scientific">Lepagella muris</name>
    <dbReference type="NCBI Taxonomy" id="3032870"/>
    <lineage>
        <taxon>Bacteria</taxon>
        <taxon>Pseudomonadati</taxon>
        <taxon>Bacteroidota</taxon>
        <taxon>Bacteroidia</taxon>
        <taxon>Bacteroidales</taxon>
        <taxon>Muribaculaceae</taxon>
        <taxon>Lepagella</taxon>
    </lineage>
</organism>
<keyword evidence="2" id="KW-1185">Reference proteome</keyword>
<protein>
    <submittedName>
        <fullName evidence="1">Uncharacterized protein</fullName>
    </submittedName>
</protein>
<accession>A0AC61RI61</accession>
<gene>
    <name evidence="1" type="ORF">E5331_04025</name>
</gene>
<dbReference type="Proteomes" id="UP000306319">
    <property type="component" value="Unassembled WGS sequence"/>
</dbReference>
<reference evidence="1" key="1">
    <citation type="submission" date="2019-04" db="EMBL/GenBank/DDBJ databases">
        <title>Microbes associate with the intestines of laboratory mice.</title>
        <authorList>
            <person name="Navarre W."/>
            <person name="Wong E."/>
            <person name="Huang K."/>
            <person name="Tropini C."/>
            <person name="Ng K."/>
            <person name="Yu B."/>
        </authorList>
    </citation>
    <scope>NUCLEOTIDE SEQUENCE</scope>
    <source>
        <strain evidence="1">NM04_E33</strain>
    </source>
</reference>
<sequence>MKEYGYIEDGYLWSRILEPYIERLQTETGEIETRTVSVEEQIKQLSSEYKPVDAVDESLMVCDDDNYTIRLVPYDNGDKISYRYEKVVNNYKLNADIEALKAELAETDYQVIKCYEASLVGEELPYDMKMLHTSRNAIRARINEIQATQINLTSL</sequence>
<evidence type="ECO:0000313" key="2">
    <source>
        <dbReference type="Proteomes" id="UP000306319"/>
    </source>
</evidence>
<comment type="caution">
    <text evidence="1">The sequence shown here is derived from an EMBL/GenBank/DDBJ whole genome shotgun (WGS) entry which is preliminary data.</text>
</comment>
<proteinExistence type="predicted"/>
<evidence type="ECO:0000313" key="1">
    <source>
        <dbReference type="EMBL" id="TGY79963.1"/>
    </source>
</evidence>
<name>A0AC61RI61_9BACT</name>